<evidence type="ECO:0000313" key="4">
    <source>
        <dbReference type="EMBL" id="NHM14881.1"/>
    </source>
</evidence>
<reference evidence="5" key="2">
    <citation type="submission" date="2021-04" db="EMBL/GenBank/DDBJ databases">
        <title>Novel species in family Eggerthellaceae.</title>
        <authorList>
            <person name="Zhang G."/>
        </authorList>
    </citation>
    <scope>NUCLEOTIDE SEQUENCE</scope>
    <source>
        <strain evidence="5">Zg-886</strain>
    </source>
</reference>
<dbReference type="KEGG" id="ebz:J7S26_06700"/>
<feature type="domain" description="NADPH-dependent FMN reductase-like" evidence="3">
    <location>
        <begin position="1"/>
        <end position="155"/>
    </location>
</feature>
<dbReference type="AlphaFoldDB" id="A0A9E6MQU4"/>
<evidence type="ECO:0000313" key="6">
    <source>
        <dbReference type="Proteomes" id="UP000636394"/>
    </source>
</evidence>
<dbReference type="InterPro" id="IPR051796">
    <property type="entry name" value="ISF_SsuE-like"/>
</dbReference>
<dbReference type="RefSeq" id="WP_166340322.1">
    <property type="nucleotide sequence ID" value="NZ_CP072829.1"/>
</dbReference>
<keyword evidence="2" id="KW-0288">FMN</keyword>
<dbReference type="InterPro" id="IPR005025">
    <property type="entry name" value="FMN_Rdtase-like_dom"/>
</dbReference>
<dbReference type="Proteomes" id="UP000671910">
    <property type="component" value="Chromosome"/>
</dbReference>
<gene>
    <name evidence="4" type="ORF">GMI68_08960</name>
    <name evidence="5" type="ORF">J7S26_06700</name>
</gene>
<sequence length="209" mass="22577">MKVLLINGSPNKQGCTNEALSVVARTLAEEGVESEIAWIGREALRGCQACQACKRMGENRCTFGDDVVNGLIEAASRADGIIIGSPVYYAGANGGLLAMLDRMFYAGGSVLAFKPAAAVASARRAGTTPTIDQINKYFQINCMPVVPSTYWPMVHGSKPEDVHRDEEGVQTMENLARNMAWMLHAFAAAKEAGIDHPFPVLEARTNFIR</sequence>
<evidence type="ECO:0000256" key="2">
    <source>
        <dbReference type="ARBA" id="ARBA00022643"/>
    </source>
</evidence>
<organism evidence="5 7">
    <name type="scientific">Xiamenia xianingshaonis</name>
    <dbReference type="NCBI Taxonomy" id="2682776"/>
    <lineage>
        <taxon>Bacteria</taxon>
        <taxon>Bacillati</taxon>
        <taxon>Actinomycetota</taxon>
        <taxon>Coriobacteriia</taxon>
        <taxon>Eggerthellales</taxon>
        <taxon>Eggerthellaceae</taxon>
        <taxon>Xiamenia</taxon>
    </lineage>
</organism>
<evidence type="ECO:0000313" key="7">
    <source>
        <dbReference type="Proteomes" id="UP000671910"/>
    </source>
</evidence>
<name>A0A9E6MQU4_9ACTN</name>
<evidence type="ECO:0000256" key="1">
    <source>
        <dbReference type="ARBA" id="ARBA00022630"/>
    </source>
</evidence>
<dbReference type="Gene3D" id="3.40.50.360">
    <property type="match status" value="1"/>
</dbReference>
<dbReference type="Pfam" id="PF03358">
    <property type="entry name" value="FMN_red"/>
    <property type="match status" value="1"/>
</dbReference>
<dbReference type="EMBL" id="CP072829">
    <property type="protein sequence ID" value="QTU84046.1"/>
    <property type="molecule type" value="Genomic_DNA"/>
</dbReference>
<dbReference type="PANTHER" id="PTHR43278">
    <property type="entry name" value="NAD(P)H-DEPENDENT FMN-CONTAINING OXIDOREDUCTASE YWQN-RELATED"/>
    <property type="match status" value="1"/>
</dbReference>
<protein>
    <submittedName>
        <fullName evidence="5">Flavodoxin family protein</fullName>
    </submittedName>
</protein>
<dbReference type="PANTHER" id="PTHR43278:SF4">
    <property type="entry name" value="NAD(P)H-DEPENDENT FMN-CONTAINING OXIDOREDUCTASE YWQN-RELATED"/>
    <property type="match status" value="1"/>
</dbReference>
<dbReference type="SUPFAM" id="SSF52218">
    <property type="entry name" value="Flavoproteins"/>
    <property type="match status" value="1"/>
</dbReference>
<keyword evidence="6" id="KW-1185">Reference proteome</keyword>
<dbReference type="InterPro" id="IPR029039">
    <property type="entry name" value="Flavoprotein-like_sf"/>
</dbReference>
<evidence type="ECO:0000313" key="5">
    <source>
        <dbReference type="EMBL" id="QTU84046.1"/>
    </source>
</evidence>
<reference evidence="4 6" key="1">
    <citation type="submission" date="2019-11" db="EMBL/GenBank/DDBJ databases">
        <title>Eggerthellaceae novel genus isolated from the rectal contents of marmort.</title>
        <authorList>
            <person name="Zhang G."/>
        </authorList>
    </citation>
    <scope>NUCLEOTIDE SEQUENCE [LARGE SCALE GENOMIC DNA]</scope>
    <source>
        <strain evidence="4">Zg-886</strain>
        <strain evidence="6">zg-886</strain>
    </source>
</reference>
<proteinExistence type="predicted"/>
<accession>A0A9E6MQU4</accession>
<keyword evidence="1" id="KW-0285">Flavoprotein</keyword>
<dbReference type="EMBL" id="WPCR01000013">
    <property type="protein sequence ID" value="NHM14881.1"/>
    <property type="molecule type" value="Genomic_DNA"/>
</dbReference>
<dbReference type="Proteomes" id="UP000636394">
    <property type="component" value="Unassembled WGS sequence"/>
</dbReference>
<dbReference type="GO" id="GO:0016491">
    <property type="term" value="F:oxidoreductase activity"/>
    <property type="evidence" value="ECO:0007669"/>
    <property type="project" value="InterPro"/>
</dbReference>
<evidence type="ECO:0000259" key="3">
    <source>
        <dbReference type="Pfam" id="PF03358"/>
    </source>
</evidence>